<dbReference type="EMBL" id="MW273353">
    <property type="protein sequence ID" value="QPO16325.1"/>
    <property type="molecule type" value="Genomic_DNA"/>
</dbReference>
<dbReference type="KEGG" id="vg:935385"/>
<evidence type="ECO:0000313" key="3">
    <source>
        <dbReference type="EMBL" id="QPO16445.1"/>
    </source>
</evidence>
<reference evidence="9" key="5">
    <citation type="submission" date="2020-11" db="EMBL/GenBank/DDBJ databases">
        <title>Complete Genome Sequences of Infectious Spleen and Kidney Necrosis Virus Isolated from Farmed Albino Rainbow Sharks Epalzeorhynchos frenatus in the United States.</title>
        <authorList>
            <person name="Koda S.A."/>
            <person name="Subramaniam K."/>
            <person name="Pouder D.B."/>
            <person name="Yanong R.P."/>
            <person name="Frasca S.Jr."/>
            <person name="Popov V.L."/>
            <person name="Waltzek T.B."/>
        </authorList>
    </citation>
    <scope>NUCLEOTIDE SEQUENCE [LARGE SCALE GENOMIC DNA]</scope>
</reference>
<evidence type="ECO:0000313" key="9">
    <source>
        <dbReference type="Proteomes" id="UP000595028"/>
    </source>
</evidence>
<dbReference type="EMBL" id="MT128666">
    <property type="protein sequence ID" value="QQZ00531.1"/>
    <property type="molecule type" value="Genomic_DNA"/>
</dbReference>
<dbReference type="EMBL" id="MW557381">
    <property type="protein sequence ID" value="QXE50892.1"/>
    <property type="molecule type" value="Genomic_DNA"/>
</dbReference>
<dbReference type="EMBL" id="MW464172">
    <property type="protein sequence ID" value="QXE50770.1"/>
    <property type="molecule type" value="Genomic_DNA"/>
</dbReference>
<dbReference type="EMBL" id="MW273354">
    <property type="protein sequence ID" value="QPO16445.1"/>
    <property type="molecule type" value="Genomic_DNA"/>
</dbReference>
<dbReference type="EMBL" id="MT128667">
    <property type="protein sequence ID" value="QQZ00626.1"/>
    <property type="molecule type" value="Genomic_DNA"/>
</dbReference>
<dbReference type="Proteomes" id="UP000152407">
    <property type="component" value="Segment"/>
</dbReference>
<evidence type="ECO:0000313" key="8">
    <source>
        <dbReference type="Proteomes" id="UP000152407"/>
    </source>
</evidence>
<reference evidence="6" key="7">
    <citation type="submission" date="2021-01" db="EMBL/GenBank/DDBJ databases">
        <authorList>
            <person name="Fusianto C.K."/>
            <person name="Hick P.M."/>
            <person name="Murwantoko M."/>
            <person name="Herlambang A."/>
            <person name="Whittington R.J."/>
            <person name="Becker J.A."/>
        </authorList>
    </citation>
    <scope>NUCLEOTIDE SEQUENCE</scope>
    <source>
        <strain evidence="7">Bali/ Hybrid-grouper/2016/SVC-18-072</strain>
        <strain evidence="6">Bali/Hybrid-grouper/2016/SVC-18-009</strain>
    </source>
</reference>
<dbReference type="RefSeq" id="NP_612300.1">
    <property type="nucleotide sequence ID" value="NC_003494.1"/>
</dbReference>
<sequence>MISQLRMHTFTPTFSEENLRVDGDTFATVMLEPPDHSTINIGPFFTTDHLLLCYTLVLETSDVNTKHNMIVMASENGLSKTHHIAPAVVQDKVSLFSGFHMMRVAKDQESMYKVNIFITSTARGTLKMLGGNVTMVLSRLHQSTKRTAKAELIA</sequence>
<reference evidence="6" key="6">
    <citation type="journal article" date="2021" name="Aquac Rep">
        <title>Outbreak investigation attributes Infectious spleen and kidney necrosis virus as a necessary cause of a mortality epidemic in farmed grouper (Epinephelus spp.) in Bali, Indonesia.</title>
        <authorList>
            <person name="Fusianto C."/>
            <person name="Hick P.M."/>
            <person name="Murwantoko"/>
            <person name="Herlambang A."/>
            <person name="Whittington R.J."/>
            <person name="Becker J.A."/>
        </authorList>
    </citation>
    <scope>NUCLEOTIDE SEQUENCE</scope>
    <source>
        <strain evidence="7">Bali/ Hybrid-grouper/2016/SVC-18-072</strain>
        <strain evidence="6">Bali/Hybrid-grouper/2016/SVC-18-009</strain>
    </source>
</reference>
<reference evidence="8" key="1">
    <citation type="submission" date="2015-09" db="EMBL/GenBank/DDBJ databases">
        <authorList>
            <person name="Wen C.-M."/>
            <person name="Hong J.-R."/>
        </authorList>
    </citation>
    <scope>NUCLEOTIDE SEQUENCE [LARGE SCALE GENOMIC DNA]</scope>
</reference>
<accession>A0A140G0V0</accession>
<name>A0A140G0V0_ISKNV</name>
<evidence type="ECO:0000313" key="2">
    <source>
        <dbReference type="EMBL" id="QPO16325.1"/>
    </source>
</evidence>
<evidence type="ECO:0000313" key="4">
    <source>
        <dbReference type="EMBL" id="QQZ00531.1"/>
    </source>
</evidence>
<proteinExistence type="predicted"/>
<reference evidence="1" key="2">
    <citation type="submission" date="2015-09" db="EMBL/GenBank/DDBJ databases">
        <authorList>
            <person name="Jackson K.R."/>
            <person name="Lunt B.L."/>
            <person name="Fisher J.N.B."/>
            <person name="Gardner A.V."/>
            <person name="Bailey M.E."/>
            <person name="Deus L.M."/>
            <person name="Earl A.S."/>
            <person name="Gibby P.D."/>
            <person name="Hartmann K.A."/>
            <person name="Liu J.E."/>
            <person name="Manci A.M."/>
            <person name="Nielsen D.A."/>
            <person name="Solomon M.B."/>
            <person name="Breakwell D.P."/>
            <person name="Burnett S.H."/>
            <person name="Grose J.H."/>
        </authorList>
    </citation>
    <scope>NUCLEOTIDE SEQUENCE [LARGE SCALE GENOMIC DNA]</scope>
    <source>
        <strain evidence="1">RSIV-Ku</strain>
    </source>
</reference>
<organism evidence="1 8">
    <name type="scientific">Infectious spleen and kidney necrosis virus</name>
    <name type="common">ISKNV</name>
    <dbReference type="NCBI Taxonomy" id="180170"/>
    <lineage>
        <taxon>Viruses</taxon>
        <taxon>Varidnaviria</taxon>
        <taxon>Bamfordvirae</taxon>
        <taxon>Nucleocytoviricota</taxon>
        <taxon>Megaviricetes</taxon>
        <taxon>Pimascovirales</taxon>
        <taxon>Pimascovirales incertae sedis</taxon>
        <taxon>Iridoviridae</taxon>
        <taxon>Alphairidovirinae</taxon>
        <taxon>Megalocytivirus</taxon>
        <taxon>Megalocytivirus pagrus1</taxon>
    </lineage>
</organism>
<reference evidence="2" key="4">
    <citation type="submission" date="2020-11" db="EMBL/GenBank/DDBJ databases">
        <title>Complete Genome Sequences of Infectious Spleen and Kidney Necrosis Virus Isolated from Farmed Albino Rainbow Sharks Epalzeorhynchos frenatus in the United States.</title>
        <authorList>
            <person name="Koda S.A."/>
            <person name="Subramaniam K."/>
            <person name="Pouder D.B."/>
            <person name="Yanong R.P."/>
            <person name="Frasca S. Jr"/>
            <person name="Popov V.L."/>
            <person name="Waltzek T.B."/>
        </authorList>
    </citation>
    <scope>NUCLEOTIDE SEQUENCE</scope>
    <source>
        <strain evidence="2">EFIV-2018</strain>
        <strain evidence="3">EFIV-2019</strain>
    </source>
</reference>
<gene>
    <name evidence="6" type="primary">77</name>
    <name evidence="2" type="synonym">ORF77</name>
    <name evidence="4" type="ORF">IJGMMPBP_00078</name>
    <name evidence="5" type="ORF">NIDBEMMG_00051</name>
</gene>
<organismHost>
    <name type="scientific">Synchiropus splendidus</name>
    <name type="common">Mandarinfish</name>
    <name type="synonym">Callionymus splendidus</name>
    <dbReference type="NCBI Taxonomy" id="270530"/>
</organismHost>
<dbReference type="Proteomes" id="UP000594914">
    <property type="component" value="Genome"/>
</dbReference>
<evidence type="ECO:0000313" key="10">
    <source>
        <dbReference type="Proteomes" id="UP000596309"/>
    </source>
</evidence>
<dbReference type="EMBL" id="KT781098">
    <property type="protein sequence ID" value="AMM04533.1"/>
    <property type="molecule type" value="Genomic_DNA"/>
</dbReference>
<evidence type="ECO:0000313" key="6">
    <source>
        <dbReference type="EMBL" id="QXE50770.1"/>
    </source>
</evidence>
<evidence type="ECO:0000313" key="11">
    <source>
        <dbReference type="Proteomes" id="UP000596428"/>
    </source>
</evidence>
<dbReference type="Proteomes" id="UP000596428">
    <property type="component" value="Segment"/>
</dbReference>
<dbReference type="Proteomes" id="UP000596309">
    <property type="component" value="Segment"/>
</dbReference>
<reference evidence="10 11" key="3">
    <citation type="submission" date="2020-03" db="EMBL/GenBank/DDBJ databases">
        <authorList>
            <person name="Kayansamruaj P."/>
        </authorList>
    </citation>
    <scope>NUCLEOTIDE SEQUENCE [LARGE SCALE GENOMIC DNA]</scope>
    <source>
        <strain evidence="4">KU1</strain>
        <strain evidence="5">KU2</strain>
    </source>
</reference>
<organismHost>
    <name type="scientific">Siniperca chuatsi</name>
    <name type="common">Mandarin fish</name>
    <dbReference type="NCBI Taxonomy" id="119488"/>
</organismHost>
<evidence type="ECO:0000313" key="1">
    <source>
        <dbReference type="EMBL" id="AMM04533.1"/>
    </source>
</evidence>
<dbReference type="Proteomes" id="UP000693973">
    <property type="component" value="Segment"/>
</dbReference>
<dbReference type="Proteomes" id="UP000693957">
    <property type="component" value="Segment"/>
</dbReference>
<dbReference type="Proteomes" id="UP000595028">
    <property type="component" value="Segment"/>
</dbReference>
<evidence type="ECO:0000313" key="5">
    <source>
        <dbReference type="EMBL" id="QQZ00626.1"/>
    </source>
</evidence>
<protein>
    <submittedName>
        <fullName evidence="6">ORF077</fullName>
    </submittedName>
    <submittedName>
        <fullName evidence="1">ORF085R</fullName>
    </submittedName>
</protein>
<evidence type="ECO:0000313" key="7">
    <source>
        <dbReference type="EMBL" id="QXE50892.1"/>
    </source>
</evidence>